<protein>
    <submittedName>
        <fullName evidence="1">Uncharacterized protein</fullName>
    </submittedName>
</protein>
<keyword evidence="2" id="KW-1185">Reference proteome</keyword>
<dbReference type="EMBL" id="JANQDX010000009">
    <property type="protein sequence ID" value="KAL0919375.1"/>
    <property type="molecule type" value="Genomic_DNA"/>
</dbReference>
<organism evidence="1 2">
    <name type="scientific">Dendrobium thyrsiflorum</name>
    <name type="common">Pinecone-like raceme dendrobium</name>
    <name type="synonym">Orchid</name>
    <dbReference type="NCBI Taxonomy" id="117978"/>
    <lineage>
        <taxon>Eukaryota</taxon>
        <taxon>Viridiplantae</taxon>
        <taxon>Streptophyta</taxon>
        <taxon>Embryophyta</taxon>
        <taxon>Tracheophyta</taxon>
        <taxon>Spermatophyta</taxon>
        <taxon>Magnoliopsida</taxon>
        <taxon>Liliopsida</taxon>
        <taxon>Asparagales</taxon>
        <taxon>Orchidaceae</taxon>
        <taxon>Epidendroideae</taxon>
        <taxon>Malaxideae</taxon>
        <taxon>Dendrobiinae</taxon>
        <taxon>Dendrobium</taxon>
    </lineage>
</organism>
<evidence type="ECO:0000313" key="1">
    <source>
        <dbReference type="EMBL" id="KAL0919375.1"/>
    </source>
</evidence>
<sequence>MQRYGIIYSGTVVLPIRLETKGGVPQRSKIRHHGAESQAGSIRKKAFLKAWMHKYFVLSNKKTDVMLPKYLWIRHYNVEELFDQHETGVGGEGAGGATAGAE</sequence>
<comment type="caution">
    <text evidence="1">The sequence shown here is derived from an EMBL/GenBank/DDBJ whole genome shotgun (WGS) entry which is preliminary data.</text>
</comment>
<reference evidence="1 2" key="1">
    <citation type="journal article" date="2024" name="Plant Biotechnol. J.">
        <title>Dendrobium thyrsiflorum genome and its molecular insights into genes involved in important horticultural traits.</title>
        <authorList>
            <person name="Chen B."/>
            <person name="Wang J.Y."/>
            <person name="Zheng P.J."/>
            <person name="Li K.L."/>
            <person name="Liang Y.M."/>
            <person name="Chen X.F."/>
            <person name="Zhang C."/>
            <person name="Zhao X."/>
            <person name="He X."/>
            <person name="Zhang G.Q."/>
            <person name="Liu Z.J."/>
            <person name="Xu Q."/>
        </authorList>
    </citation>
    <scope>NUCLEOTIDE SEQUENCE [LARGE SCALE GENOMIC DNA]</scope>
    <source>
        <strain evidence="1">GZMU011</strain>
    </source>
</reference>
<name>A0ABD0V2T1_DENTH</name>
<evidence type="ECO:0000313" key="2">
    <source>
        <dbReference type="Proteomes" id="UP001552299"/>
    </source>
</evidence>
<proteinExistence type="predicted"/>
<gene>
    <name evidence="1" type="ORF">M5K25_011466</name>
</gene>
<accession>A0ABD0V2T1</accession>
<dbReference type="Proteomes" id="UP001552299">
    <property type="component" value="Unassembled WGS sequence"/>
</dbReference>
<dbReference type="AlphaFoldDB" id="A0ABD0V2T1"/>